<proteinExistence type="predicted"/>
<dbReference type="EMBL" id="CP027753">
    <property type="protein sequence ID" value="AZE48531.1"/>
    <property type="molecule type" value="Genomic_DNA"/>
</dbReference>
<reference evidence="1 2" key="1">
    <citation type="submission" date="2018-03" db="EMBL/GenBank/DDBJ databases">
        <title>Diversity of phytobeneficial traits revealed by whole-genome analysis of worldwide-isolated phenazine-producing Pseudomonas spp.</title>
        <authorList>
            <person name="Biessy A."/>
            <person name="Novinscak A."/>
            <person name="Blom J."/>
            <person name="Leger G."/>
            <person name="Thomashow L.S."/>
            <person name="Cazorla F.M."/>
            <person name="Josic D."/>
            <person name="Filion M."/>
        </authorList>
    </citation>
    <scope>NUCLEOTIDE SEQUENCE [LARGE SCALE GENOMIC DNA]</scope>
    <source>
        <strain evidence="1 2">B25</strain>
    </source>
</reference>
<evidence type="ECO:0000313" key="2">
    <source>
        <dbReference type="Proteomes" id="UP000268048"/>
    </source>
</evidence>
<sequence length="61" mass="6982">MKTFSSALHLLRRAFLRRRPLSRQTPRHPPVVQSLVRQLCVERKGALVCCMPGAPIVRLPH</sequence>
<dbReference type="AlphaFoldDB" id="A0A3G7TNX7"/>
<dbReference type="Proteomes" id="UP000268048">
    <property type="component" value="Chromosome"/>
</dbReference>
<organism evidence="1 2">
    <name type="scientific">Pseudomonas chlororaphis</name>
    <dbReference type="NCBI Taxonomy" id="587753"/>
    <lineage>
        <taxon>Bacteria</taxon>
        <taxon>Pseudomonadati</taxon>
        <taxon>Pseudomonadota</taxon>
        <taxon>Gammaproteobacteria</taxon>
        <taxon>Pseudomonadales</taxon>
        <taxon>Pseudomonadaceae</taxon>
        <taxon>Pseudomonas</taxon>
    </lineage>
</organism>
<accession>A0A3G7TNX7</accession>
<gene>
    <name evidence="1" type="ORF">C4K04_2859</name>
</gene>
<protein>
    <submittedName>
        <fullName evidence="1">Uncharacterized protein</fullName>
    </submittedName>
</protein>
<evidence type="ECO:0000313" key="1">
    <source>
        <dbReference type="EMBL" id="AZE48531.1"/>
    </source>
</evidence>
<name>A0A3G7TNX7_9PSED</name>